<evidence type="ECO:0000313" key="5">
    <source>
        <dbReference type="Proteomes" id="UP000031512"/>
    </source>
</evidence>
<protein>
    <recommendedName>
        <fullName evidence="2">N-acetylglucosaminylphosphatidylinositol deacetylase</fullName>
        <ecNumber evidence="2">3.5.1.89</ecNumber>
    </recommendedName>
</protein>
<dbReference type="Pfam" id="PF02585">
    <property type="entry name" value="PIG-L"/>
    <property type="match status" value="1"/>
</dbReference>
<dbReference type="EC" id="3.5.1.89" evidence="2"/>
<dbReference type="OrthoDB" id="361960at2759"/>
<keyword evidence="5" id="KW-1185">Reference proteome</keyword>
<dbReference type="Proteomes" id="UP000031512">
    <property type="component" value="Chromosome 3"/>
</dbReference>
<dbReference type="VEuPathDB" id="PiroplasmaDB:BEWA_007030"/>
<dbReference type="GO" id="GO:0005783">
    <property type="term" value="C:endoplasmic reticulum"/>
    <property type="evidence" value="ECO:0007669"/>
    <property type="project" value="TreeGrafter"/>
</dbReference>
<dbReference type="GeneID" id="15806500"/>
<dbReference type="EMBL" id="CP001670">
    <property type="protein sequence ID" value="AFZ81294.1"/>
    <property type="molecule type" value="Genomic_DNA"/>
</dbReference>
<sequence>MKFPVVVLLVVAVYHLVLRQNSLVEKQILQALETSHLSYLRTSGSVGLVLAHPDDESMFFMPTIKFVKRVLESRPDLNQNIYILTLSNGNFKGQGKTRELEFRQVCKEQGFKCNLLDVPEFQDGNDKWDTEVVKGYIANFIKANGISLIFTFDKFGVSKHPNHISTSDSVRAVEKDFPALNVWFLTSLSLLNKYSGILSILNSMFSRTCIILPSSLDVYKNMQLYKSQVQWYHPFWALLSAYSYINIFIQSDPHEKHSDL</sequence>
<proteinExistence type="inferred from homology"/>
<dbReference type="PANTHER" id="PTHR12993:SF11">
    <property type="entry name" value="N-ACETYLGLUCOSAMINYL-PHOSPHATIDYLINOSITOL DE-N-ACETYLASE"/>
    <property type="match status" value="1"/>
</dbReference>
<dbReference type="AlphaFoldDB" id="L0B2E3"/>
<evidence type="ECO:0000313" key="4">
    <source>
        <dbReference type="EMBL" id="AFZ81294.1"/>
    </source>
</evidence>
<dbReference type="GO" id="GO:0016020">
    <property type="term" value="C:membrane"/>
    <property type="evidence" value="ECO:0007669"/>
    <property type="project" value="GOC"/>
</dbReference>
<feature type="chain" id="PRO_5003940056" description="N-acetylglucosaminylphosphatidylinositol deacetylase" evidence="3">
    <location>
        <begin position="20"/>
        <end position="260"/>
    </location>
</feature>
<dbReference type="Gene3D" id="3.40.50.10320">
    <property type="entry name" value="LmbE-like"/>
    <property type="match status" value="1"/>
</dbReference>
<dbReference type="eggNOG" id="KOG3332">
    <property type="taxonomic scope" value="Eukaryota"/>
</dbReference>
<dbReference type="STRING" id="1537102.L0B2E3"/>
<accession>L0B2E3</accession>
<feature type="signal peptide" evidence="3">
    <location>
        <begin position="1"/>
        <end position="19"/>
    </location>
</feature>
<dbReference type="KEGG" id="beq:BEWA_007030"/>
<keyword evidence="3" id="KW-0732">Signal</keyword>
<name>L0B2E3_THEEQ</name>
<gene>
    <name evidence="4" type="ORF">BEWA_007030</name>
</gene>
<dbReference type="GO" id="GO:0000225">
    <property type="term" value="F:N-acetylglucosaminylphosphatidylinositol deacetylase activity"/>
    <property type="evidence" value="ECO:0007669"/>
    <property type="project" value="UniProtKB-EC"/>
</dbReference>
<dbReference type="RefSeq" id="XP_004830960.1">
    <property type="nucleotide sequence ID" value="XM_004830903.1"/>
</dbReference>
<evidence type="ECO:0000256" key="1">
    <source>
        <dbReference type="ARBA" id="ARBA00006066"/>
    </source>
</evidence>
<dbReference type="SUPFAM" id="SSF102588">
    <property type="entry name" value="LmbE-like"/>
    <property type="match status" value="1"/>
</dbReference>
<dbReference type="InterPro" id="IPR024078">
    <property type="entry name" value="LmbE-like_dom_sf"/>
</dbReference>
<evidence type="ECO:0000256" key="2">
    <source>
        <dbReference type="ARBA" id="ARBA00012176"/>
    </source>
</evidence>
<dbReference type="InterPro" id="IPR003737">
    <property type="entry name" value="GlcNAc_PI_deacetylase-related"/>
</dbReference>
<dbReference type="UniPathway" id="UPA00196"/>
<evidence type="ECO:0000256" key="3">
    <source>
        <dbReference type="SAM" id="SignalP"/>
    </source>
</evidence>
<dbReference type="GO" id="GO:0006506">
    <property type="term" value="P:GPI anchor biosynthetic process"/>
    <property type="evidence" value="ECO:0007669"/>
    <property type="project" value="UniProtKB-UniPathway"/>
</dbReference>
<comment type="similarity">
    <text evidence="1">Belongs to the PIGL family.</text>
</comment>
<keyword evidence="4" id="KW-0378">Hydrolase</keyword>
<reference evidence="4 5" key="1">
    <citation type="journal article" date="2012" name="BMC Genomics">
        <title>Comparative genomic analysis and phylogenetic position of Theileria equi.</title>
        <authorList>
            <person name="Kappmeyer L.S."/>
            <person name="Thiagarajan M."/>
            <person name="Herndon D.R."/>
            <person name="Ramsay J.D."/>
            <person name="Caler E."/>
            <person name="Djikeng A."/>
            <person name="Gillespie J.J."/>
            <person name="Lau A.O."/>
            <person name="Roalson E.H."/>
            <person name="Silva J.C."/>
            <person name="Silva M.G."/>
            <person name="Suarez C.E."/>
            <person name="Ueti M.W."/>
            <person name="Nene V.M."/>
            <person name="Mealey R.H."/>
            <person name="Knowles D.P."/>
            <person name="Brayton K.A."/>
        </authorList>
    </citation>
    <scope>NUCLEOTIDE SEQUENCE [LARGE SCALE GENOMIC DNA]</scope>
    <source>
        <strain evidence="4 5">WA</strain>
    </source>
</reference>
<dbReference type="PANTHER" id="PTHR12993">
    <property type="entry name" value="N-ACETYLGLUCOSAMINYL-PHOSPHATIDYLINOSITOL DE-N-ACETYLASE-RELATED"/>
    <property type="match status" value="1"/>
</dbReference>
<organism evidence="4 5">
    <name type="scientific">Theileria equi strain WA</name>
    <dbReference type="NCBI Taxonomy" id="1537102"/>
    <lineage>
        <taxon>Eukaryota</taxon>
        <taxon>Sar</taxon>
        <taxon>Alveolata</taxon>
        <taxon>Apicomplexa</taxon>
        <taxon>Aconoidasida</taxon>
        <taxon>Piroplasmida</taxon>
        <taxon>Theileriidae</taxon>
        <taxon>Theileria</taxon>
    </lineage>
</organism>